<name>A0A178HYT1_9HYPH</name>
<sequence length="143" mass="14826">MGLIAPLAALFGLELESVAARARAAAIVYGLIALFLLAAAIFLTVAGYLALADLFSPLIAALLMAGLFLVLALAVYAGMLIGRGRTRRHVAERRRASETGAFVTTAALTALPALLRAPALVRIGLPAAAIAAFALLRDRSDDE</sequence>
<evidence type="ECO:0000313" key="2">
    <source>
        <dbReference type="EMBL" id="OAM77982.1"/>
    </source>
</evidence>
<dbReference type="RefSeq" id="WP_067454212.1">
    <property type="nucleotide sequence ID" value="NZ_LVVY01000074.1"/>
</dbReference>
<proteinExistence type="predicted"/>
<dbReference type="Proteomes" id="UP000078389">
    <property type="component" value="Unassembled WGS sequence"/>
</dbReference>
<evidence type="ECO:0000313" key="3">
    <source>
        <dbReference type="Proteomes" id="UP000078389"/>
    </source>
</evidence>
<comment type="caution">
    <text evidence="2">The sequence shown here is derived from an EMBL/GenBank/DDBJ whole genome shotgun (WGS) entry which is preliminary data.</text>
</comment>
<evidence type="ECO:0000256" key="1">
    <source>
        <dbReference type="SAM" id="Phobius"/>
    </source>
</evidence>
<dbReference type="EMBL" id="LVVY01000074">
    <property type="protein sequence ID" value="OAM77982.1"/>
    <property type="molecule type" value="Genomic_DNA"/>
</dbReference>
<evidence type="ECO:0008006" key="4">
    <source>
        <dbReference type="Google" id="ProtNLM"/>
    </source>
</evidence>
<reference evidence="2 3" key="1">
    <citation type="submission" date="2016-03" db="EMBL/GenBank/DDBJ databases">
        <title>Genome sequencing of Devosia sp. S37.</title>
        <authorList>
            <person name="Mohd Nor M."/>
        </authorList>
    </citation>
    <scope>NUCLEOTIDE SEQUENCE [LARGE SCALE GENOMIC DNA]</scope>
    <source>
        <strain evidence="2 3">S37</strain>
    </source>
</reference>
<dbReference type="AlphaFoldDB" id="A0A178HYT1"/>
<keyword evidence="1" id="KW-0812">Transmembrane</keyword>
<gene>
    <name evidence="2" type="ORF">A3840_07445</name>
</gene>
<accession>A0A178HYT1</accession>
<protein>
    <recommendedName>
        <fullName evidence="4">Phage holin family protein</fullName>
    </recommendedName>
</protein>
<keyword evidence="3" id="KW-1185">Reference proteome</keyword>
<feature type="transmembrane region" description="Helical" evidence="1">
    <location>
        <begin position="58"/>
        <end position="81"/>
    </location>
</feature>
<keyword evidence="1" id="KW-0472">Membrane</keyword>
<organism evidence="2 3">
    <name type="scientific">Devosia elaeis</name>
    <dbReference type="NCBI Taxonomy" id="1770058"/>
    <lineage>
        <taxon>Bacteria</taxon>
        <taxon>Pseudomonadati</taxon>
        <taxon>Pseudomonadota</taxon>
        <taxon>Alphaproteobacteria</taxon>
        <taxon>Hyphomicrobiales</taxon>
        <taxon>Devosiaceae</taxon>
        <taxon>Devosia</taxon>
    </lineage>
</organism>
<keyword evidence="1" id="KW-1133">Transmembrane helix</keyword>
<feature type="transmembrane region" description="Helical" evidence="1">
    <location>
        <begin position="27"/>
        <end position="51"/>
    </location>
</feature>